<dbReference type="RefSeq" id="WP_068716318.1">
    <property type="nucleotide sequence ID" value="NZ_LWDV01000008.1"/>
</dbReference>
<dbReference type="AlphaFoldDB" id="A0A1C0A9G6"/>
<accession>A0A1C0A9G6</accession>
<dbReference type="GO" id="GO:0043683">
    <property type="term" value="P:type IV pilus assembly"/>
    <property type="evidence" value="ECO:0007669"/>
    <property type="project" value="InterPro"/>
</dbReference>
<dbReference type="InterPro" id="IPR014717">
    <property type="entry name" value="Transl_elong_EF1B/ribsomal_bS6"/>
</dbReference>
<feature type="transmembrane region" description="Helical" evidence="1">
    <location>
        <begin position="12"/>
        <end position="31"/>
    </location>
</feature>
<evidence type="ECO:0000256" key="1">
    <source>
        <dbReference type="SAM" id="Phobius"/>
    </source>
</evidence>
<dbReference type="Proteomes" id="UP000093514">
    <property type="component" value="Unassembled WGS sequence"/>
</dbReference>
<keyword evidence="3" id="KW-1185">Reference proteome</keyword>
<keyword evidence="1" id="KW-0812">Transmembrane</keyword>
<evidence type="ECO:0000313" key="2">
    <source>
        <dbReference type="EMBL" id="OCL26931.1"/>
    </source>
</evidence>
<dbReference type="InterPro" id="IPR007445">
    <property type="entry name" value="PilO"/>
</dbReference>
<dbReference type="EMBL" id="LWDV01000008">
    <property type="protein sequence ID" value="OCL26931.1"/>
    <property type="molecule type" value="Genomic_DNA"/>
</dbReference>
<dbReference type="Pfam" id="PF04350">
    <property type="entry name" value="PilO"/>
    <property type="match status" value="1"/>
</dbReference>
<keyword evidence="1" id="KW-0472">Membrane</keyword>
<dbReference type="GO" id="GO:0043107">
    <property type="term" value="P:type IV pilus-dependent motility"/>
    <property type="evidence" value="ECO:0007669"/>
    <property type="project" value="InterPro"/>
</dbReference>
<comment type="caution">
    <text evidence="2">The sequence shown here is derived from an EMBL/GenBank/DDBJ whole genome shotgun (WGS) entry which is preliminary data.</text>
</comment>
<protein>
    <recommendedName>
        <fullName evidence="4">Pilus assembly protein, PilO</fullName>
    </recommendedName>
</protein>
<dbReference type="Gene3D" id="3.30.70.60">
    <property type="match status" value="1"/>
</dbReference>
<keyword evidence="1" id="KW-1133">Transmembrane helix</keyword>
<sequence>MINSLSKKKLESLVPLIICILLVTLIYFFNIRVNRVKARKLELAIKSKEDNIEALSQIASNPKGRKVIEDRLFKEKVRLDAIIPSKMELTKFLKDLEVLLDENQINLDNFSVEDFIIEDEYIKAPINLSFSAEYQKIIDFFNKIEEMERLVTEEKLSIIKDKGDNLKVKTLLCIYSLKEETK</sequence>
<reference evidence="2 3" key="2">
    <citation type="submission" date="2016-08" db="EMBL/GenBank/DDBJ databases">
        <title>Orenia metallireducens sp. nov. strain Z6, a Novel Metal-reducing Firmicute from the Deep Subsurface.</title>
        <authorList>
            <person name="Maxim B.I."/>
            <person name="Kenneth K."/>
            <person name="Flynn T.M."/>
            <person name="Oloughlin E.J."/>
            <person name="Locke R.A."/>
            <person name="Weber J.R."/>
            <person name="Egan S.M."/>
            <person name="Mackie R.I."/>
            <person name="Cann I.K."/>
        </authorList>
    </citation>
    <scope>NUCLEOTIDE SEQUENCE [LARGE SCALE GENOMIC DNA]</scope>
    <source>
        <strain evidence="2 3">Z6</strain>
    </source>
</reference>
<evidence type="ECO:0000313" key="3">
    <source>
        <dbReference type="Proteomes" id="UP000093514"/>
    </source>
</evidence>
<gene>
    <name evidence="2" type="ORF">U472_05435</name>
</gene>
<name>A0A1C0A9G6_9FIRM</name>
<proteinExistence type="predicted"/>
<reference evidence="3" key="1">
    <citation type="submission" date="2016-07" db="EMBL/GenBank/DDBJ databases">
        <authorList>
            <person name="Florea S."/>
            <person name="Webb J.S."/>
            <person name="Jaromczyk J."/>
            <person name="Schardl C.L."/>
        </authorList>
    </citation>
    <scope>NUCLEOTIDE SEQUENCE [LARGE SCALE GENOMIC DNA]</scope>
    <source>
        <strain evidence="3">Z6</strain>
    </source>
</reference>
<organism evidence="2 3">
    <name type="scientific">Orenia metallireducens</name>
    <dbReference type="NCBI Taxonomy" id="1413210"/>
    <lineage>
        <taxon>Bacteria</taxon>
        <taxon>Bacillati</taxon>
        <taxon>Bacillota</taxon>
        <taxon>Clostridia</taxon>
        <taxon>Halanaerobiales</taxon>
        <taxon>Halobacteroidaceae</taxon>
        <taxon>Orenia</taxon>
    </lineage>
</organism>
<dbReference type="OrthoDB" id="9925915at2"/>
<evidence type="ECO:0008006" key="4">
    <source>
        <dbReference type="Google" id="ProtNLM"/>
    </source>
</evidence>